<evidence type="ECO:0000256" key="2">
    <source>
        <dbReference type="SAM" id="MobiDB-lite"/>
    </source>
</evidence>
<evidence type="ECO:0000256" key="1">
    <source>
        <dbReference type="ARBA" id="ARBA00002388"/>
    </source>
</evidence>
<dbReference type="AlphaFoldDB" id="A0A916U4T5"/>
<dbReference type="InterPro" id="IPR029000">
    <property type="entry name" value="Cyclophilin-like_dom_sf"/>
</dbReference>
<comment type="function">
    <text evidence="1">PPIases accelerate the folding of proteins. It catalyzes the cis-trans isomerization of proline imidic peptide bonds in oligopeptides.</text>
</comment>
<dbReference type="Pfam" id="PF00160">
    <property type="entry name" value="Pro_isomerase"/>
    <property type="match status" value="1"/>
</dbReference>
<evidence type="ECO:0000313" key="4">
    <source>
        <dbReference type="EMBL" id="GGC59450.1"/>
    </source>
</evidence>
<dbReference type="InterPro" id="IPR044666">
    <property type="entry name" value="Cyclophilin_A-like"/>
</dbReference>
<name>A0A916U4T5_9ACTN</name>
<keyword evidence="5" id="KW-1185">Reference proteome</keyword>
<keyword evidence="4" id="KW-0413">Isomerase</keyword>
<evidence type="ECO:0000259" key="3">
    <source>
        <dbReference type="PROSITE" id="PS50072"/>
    </source>
</evidence>
<dbReference type="PANTHER" id="PTHR45625:SF3">
    <property type="entry name" value="PEPTIDYL-PROLYL CIS-TRANS ISOMERASE B-RELATED"/>
    <property type="match status" value="1"/>
</dbReference>
<sequence>MHRQLDRPLRRVAIVAAVGAATLLLTGCTTDENQATPDADHTAIPEVALSAPTRADAAEVPPIDVAGPRQTPLADTVSCDYDPNGHSARPVAKPPTQSVPATGSVDAQIELRGSQLDVILDRAKSPCAVNSFVSLANQGYFDSTVCHGITTRGIHTLQCGDPTGTGTGGPGYSFSAEFPTDQLNNNTLERSAPVSGTTIYPRGTIAMDNSGTGTNGSRFFIVYADSPLPPLYTVLGEVSDDSMHSVDLIADAGTNSAHSGAPRYTVQILSVRIER</sequence>
<dbReference type="EMBL" id="BMJH01000001">
    <property type="protein sequence ID" value="GGC59450.1"/>
    <property type="molecule type" value="Genomic_DNA"/>
</dbReference>
<dbReference type="PANTHER" id="PTHR45625">
    <property type="entry name" value="PEPTIDYL-PROLYL CIS-TRANS ISOMERASE-RELATED"/>
    <property type="match status" value="1"/>
</dbReference>
<dbReference type="Gene3D" id="2.40.100.10">
    <property type="entry name" value="Cyclophilin-like"/>
    <property type="match status" value="1"/>
</dbReference>
<comment type="caution">
    <text evidence="4">The sequence shown here is derived from an EMBL/GenBank/DDBJ whole genome shotgun (WGS) entry which is preliminary data.</text>
</comment>
<organism evidence="4 5">
    <name type="scientific">Hoyosella rhizosphaerae</name>
    <dbReference type="NCBI Taxonomy" id="1755582"/>
    <lineage>
        <taxon>Bacteria</taxon>
        <taxon>Bacillati</taxon>
        <taxon>Actinomycetota</taxon>
        <taxon>Actinomycetes</taxon>
        <taxon>Mycobacteriales</taxon>
        <taxon>Hoyosellaceae</taxon>
        <taxon>Hoyosella</taxon>
    </lineage>
</organism>
<dbReference type="SUPFAM" id="SSF50891">
    <property type="entry name" value="Cyclophilin-like"/>
    <property type="match status" value="1"/>
</dbReference>
<feature type="region of interest" description="Disordered" evidence="2">
    <location>
        <begin position="83"/>
        <end position="102"/>
    </location>
</feature>
<reference evidence="4" key="1">
    <citation type="journal article" date="2014" name="Int. J. Syst. Evol. Microbiol.">
        <title>Complete genome sequence of Corynebacterium casei LMG S-19264T (=DSM 44701T), isolated from a smear-ripened cheese.</title>
        <authorList>
            <consortium name="US DOE Joint Genome Institute (JGI-PGF)"/>
            <person name="Walter F."/>
            <person name="Albersmeier A."/>
            <person name="Kalinowski J."/>
            <person name="Ruckert C."/>
        </authorList>
    </citation>
    <scope>NUCLEOTIDE SEQUENCE</scope>
    <source>
        <strain evidence="4">CGMCC 1.15478</strain>
    </source>
</reference>
<dbReference type="PROSITE" id="PS50072">
    <property type="entry name" value="CSA_PPIASE_2"/>
    <property type="match status" value="1"/>
</dbReference>
<dbReference type="PROSITE" id="PS51257">
    <property type="entry name" value="PROKAR_LIPOPROTEIN"/>
    <property type="match status" value="1"/>
</dbReference>
<proteinExistence type="predicted"/>
<gene>
    <name evidence="4" type="ORF">GCM10011410_09860</name>
</gene>
<accession>A0A916U4T5</accession>
<protein>
    <submittedName>
        <fullName evidence="4">Peptidyl-prolyl cis-trans isomerase (Rotamase)</fullName>
    </submittedName>
</protein>
<feature type="domain" description="PPIase cyclophilin-type" evidence="3">
    <location>
        <begin position="114"/>
        <end position="273"/>
    </location>
</feature>
<dbReference type="Proteomes" id="UP000641514">
    <property type="component" value="Unassembled WGS sequence"/>
</dbReference>
<dbReference type="GO" id="GO:0003755">
    <property type="term" value="F:peptidyl-prolyl cis-trans isomerase activity"/>
    <property type="evidence" value="ECO:0007669"/>
    <property type="project" value="InterPro"/>
</dbReference>
<reference evidence="4" key="2">
    <citation type="submission" date="2020-09" db="EMBL/GenBank/DDBJ databases">
        <authorList>
            <person name="Sun Q."/>
            <person name="Zhou Y."/>
        </authorList>
    </citation>
    <scope>NUCLEOTIDE SEQUENCE</scope>
    <source>
        <strain evidence="4">CGMCC 1.15478</strain>
    </source>
</reference>
<evidence type="ECO:0000313" key="5">
    <source>
        <dbReference type="Proteomes" id="UP000641514"/>
    </source>
</evidence>
<dbReference type="InterPro" id="IPR002130">
    <property type="entry name" value="Cyclophilin-type_PPIase_dom"/>
</dbReference>